<name>Q6Z7K6_ORYSJ</name>
<reference evidence="3" key="4">
    <citation type="journal article" date="2008" name="Nucleic Acids Res.">
        <title>The rice annotation project database (RAP-DB): 2008 update.</title>
        <authorList>
            <consortium name="The rice annotation project (RAP)"/>
        </authorList>
    </citation>
    <scope>GENOME REANNOTATION</scope>
    <source>
        <strain evidence="3">cv. Nipponbare</strain>
    </source>
</reference>
<dbReference type="Proteomes" id="UP000007752">
    <property type="component" value="Chromosome 2"/>
</dbReference>
<reference evidence="3" key="2">
    <citation type="journal article" date="2005" name="Nature">
        <title>The map-based sequence of the rice genome.</title>
        <authorList>
            <consortium name="International rice genome sequencing project (IRGSP)"/>
            <person name="Matsumoto T."/>
            <person name="Wu J."/>
            <person name="Kanamori H."/>
            <person name="Katayose Y."/>
            <person name="Fujisawa M."/>
            <person name="Namiki N."/>
            <person name="Mizuno H."/>
            <person name="Yamamoto K."/>
            <person name="Antonio B.A."/>
            <person name="Baba T."/>
            <person name="Sakata K."/>
            <person name="Nagamura Y."/>
            <person name="Aoki H."/>
            <person name="Arikawa K."/>
            <person name="Arita K."/>
            <person name="Bito T."/>
            <person name="Chiden Y."/>
            <person name="Fujitsuka N."/>
            <person name="Fukunaka R."/>
            <person name="Hamada M."/>
            <person name="Harada C."/>
            <person name="Hayashi A."/>
            <person name="Hijishita S."/>
            <person name="Honda M."/>
            <person name="Hosokawa S."/>
            <person name="Ichikawa Y."/>
            <person name="Idonuma A."/>
            <person name="Iijima M."/>
            <person name="Ikeda M."/>
            <person name="Ikeno M."/>
            <person name="Ito K."/>
            <person name="Ito S."/>
            <person name="Ito T."/>
            <person name="Ito Y."/>
            <person name="Ito Y."/>
            <person name="Iwabuchi A."/>
            <person name="Kamiya K."/>
            <person name="Karasawa W."/>
            <person name="Kurita K."/>
            <person name="Katagiri S."/>
            <person name="Kikuta A."/>
            <person name="Kobayashi H."/>
            <person name="Kobayashi N."/>
            <person name="Machita K."/>
            <person name="Maehara T."/>
            <person name="Masukawa M."/>
            <person name="Mizubayashi T."/>
            <person name="Mukai Y."/>
            <person name="Nagasaki H."/>
            <person name="Nagata Y."/>
            <person name="Naito S."/>
            <person name="Nakashima M."/>
            <person name="Nakama Y."/>
            <person name="Nakamichi Y."/>
            <person name="Nakamura M."/>
            <person name="Meguro A."/>
            <person name="Negishi M."/>
            <person name="Ohta I."/>
            <person name="Ohta T."/>
            <person name="Okamoto M."/>
            <person name="Ono N."/>
            <person name="Saji S."/>
            <person name="Sakaguchi M."/>
            <person name="Sakai K."/>
            <person name="Shibata M."/>
            <person name="Shimokawa T."/>
            <person name="Song J."/>
            <person name="Takazaki Y."/>
            <person name="Terasawa K."/>
            <person name="Tsugane M."/>
            <person name="Tsuji K."/>
            <person name="Ueda S."/>
            <person name="Waki K."/>
            <person name="Yamagata H."/>
            <person name="Yamamoto M."/>
            <person name="Yamamoto S."/>
            <person name="Yamane H."/>
            <person name="Yoshiki S."/>
            <person name="Yoshihara R."/>
            <person name="Yukawa K."/>
            <person name="Zhong H."/>
            <person name="Yano M."/>
            <person name="Yuan Q."/>
            <person name="Ouyang S."/>
            <person name="Liu J."/>
            <person name="Jones K.M."/>
            <person name="Gansberger K."/>
            <person name="Moffat K."/>
            <person name="Hill J."/>
            <person name="Bera J."/>
            <person name="Fadrosh D."/>
            <person name="Jin S."/>
            <person name="Johri S."/>
            <person name="Kim M."/>
            <person name="Overton L."/>
            <person name="Reardon M."/>
            <person name="Tsitrin T."/>
            <person name="Vuong H."/>
            <person name="Weaver B."/>
            <person name="Ciecko A."/>
            <person name="Tallon L."/>
            <person name="Jackson J."/>
            <person name="Pai G."/>
            <person name="Aken S.V."/>
            <person name="Utterback T."/>
            <person name="Reidmuller S."/>
            <person name="Feldblyum T."/>
            <person name="Hsiao J."/>
            <person name="Zismann V."/>
            <person name="Iobst S."/>
            <person name="de Vazeille A.R."/>
            <person name="Buell C.R."/>
            <person name="Ying K."/>
            <person name="Li Y."/>
            <person name="Lu T."/>
            <person name="Huang Y."/>
            <person name="Zhao Q."/>
            <person name="Feng Q."/>
            <person name="Zhang L."/>
            <person name="Zhu J."/>
            <person name="Weng Q."/>
            <person name="Mu J."/>
            <person name="Lu Y."/>
            <person name="Fan D."/>
            <person name="Liu Y."/>
            <person name="Guan J."/>
            <person name="Zhang Y."/>
            <person name="Yu S."/>
            <person name="Liu X."/>
            <person name="Zhang Y."/>
            <person name="Hong G."/>
            <person name="Han B."/>
            <person name="Choisne N."/>
            <person name="Demange N."/>
            <person name="Orjeda G."/>
            <person name="Samain S."/>
            <person name="Cattolico L."/>
            <person name="Pelletier E."/>
            <person name="Couloux A."/>
            <person name="Segurens B."/>
            <person name="Wincker P."/>
            <person name="D'Hont A."/>
            <person name="Scarpelli C."/>
            <person name="Weissenbach J."/>
            <person name="Salanoubat M."/>
            <person name="Quetier F."/>
            <person name="Yu Y."/>
            <person name="Kim H.R."/>
            <person name="Rambo T."/>
            <person name="Currie J."/>
            <person name="Collura K."/>
            <person name="Luo M."/>
            <person name="Yang T."/>
            <person name="Ammiraju J.S.S."/>
            <person name="Engler F."/>
            <person name="Soderlund C."/>
            <person name="Wing R.A."/>
            <person name="Palmer L.E."/>
            <person name="de la Bastide M."/>
            <person name="Spiegel L."/>
            <person name="Nascimento L."/>
            <person name="Zutavern T."/>
            <person name="O'Shaughnessy A."/>
            <person name="Dike S."/>
            <person name="Dedhia N."/>
            <person name="Preston R."/>
            <person name="Balija V."/>
            <person name="McCombie W.R."/>
            <person name="Chow T."/>
            <person name="Chen H."/>
            <person name="Chung M."/>
            <person name="Chen C."/>
            <person name="Shaw J."/>
            <person name="Wu H."/>
            <person name="Hsiao K."/>
            <person name="Chao Y."/>
            <person name="Chu M."/>
            <person name="Cheng C."/>
            <person name="Hour A."/>
            <person name="Lee P."/>
            <person name="Lin S."/>
            <person name="Lin Y."/>
            <person name="Liou J."/>
            <person name="Liu S."/>
            <person name="Hsing Y."/>
            <person name="Raghuvanshi S."/>
            <person name="Mohanty A."/>
            <person name="Bharti A.K."/>
            <person name="Gaur A."/>
            <person name="Gupta V."/>
            <person name="Kumar D."/>
            <person name="Ravi V."/>
            <person name="Vij S."/>
            <person name="Kapur A."/>
            <person name="Khurana P."/>
            <person name="Khurana P."/>
            <person name="Khurana J.P."/>
            <person name="Tyagi A.K."/>
            <person name="Gaikwad K."/>
            <person name="Singh A."/>
            <person name="Dalal V."/>
            <person name="Srivastava S."/>
            <person name="Dixit A."/>
            <person name="Pal A.K."/>
            <person name="Ghazi I.A."/>
            <person name="Yadav M."/>
            <person name="Pandit A."/>
            <person name="Bhargava A."/>
            <person name="Sureshbabu K."/>
            <person name="Batra K."/>
            <person name="Sharma T.R."/>
            <person name="Mohapatra T."/>
            <person name="Singh N.K."/>
            <person name="Messing J."/>
            <person name="Nelson A.B."/>
            <person name="Fuks G."/>
            <person name="Kavchok S."/>
            <person name="Keizer G."/>
            <person name="Linton E."/>
            <person name="Llaca V."/>
            <person name="Song R."/>
            <person name="Tanyolac B."/>
            <person name="Young S."/>
            <person name="Ho-Il K."/>
            <person name="Hahn J.H."/>
            <person name="Sangsakoo G."/>
            <person name="Vanavichit A."/>
            <person name="de Mattos Luiz.A.T."/>
            <person name="Zimmer P.D."/>
            <person name="Malone G."/>
            <person name="Dellagostin O."/>
            <person name="de Oliveira A.C."/>
            <person name="Bevan M."/>
            <person name="Bancroft I."/>
            <person name="Minx P."/>
            <person name="Cordum H."/>
            <person name="Wilson R."/>
            <person name="Cheng Z."/>
            <person name="Jin W."/>
            <person name="Jiang J."/>
            <person name="Leong S.A."/>
            <person name="Iwama H."/>
            <person name="Gojobori T."/>
            <person name="Itoh T."/>
            <person name="Niimura Y."/>
            <person name="Fujii Y."/>
            <person name="Habara T."/>
            <person name="Sakai H."/>
            <person name="Sato Y."/>
            <person name="Wilson G."/>
            <person name="Kumar K."/>
            <person name="McCouch S."/>
            <person name="Juretic N."/>
            <person name="Hoen D."/>
            <person name="Wright S."/>
            <person name="Bruskiewich R."/>
            <person name="Bureau T."/>
            <person name="Miyao A."/>
            <person name="Hirochika H."/>
            <person name="Nishikawa T."/>
            <person name="Kadowaki K."/>
            <person name="Sugiura M."/>
            <person name="Burr B."/>
            <person name="Sasaki T."/>
        </authorList>
    </citation>
    <scope>NUCLEOTIDE SEQUENCE [LARGE SCALE GENOMIC DNA]</scope>
    <source>
        <strain evidence="3">cv. Nipponbare</strain>
    </source>
</reference>
<evidence type="ECO:0000313" key="2">
    <source>
        <dbReference type="EMBL" id="EEE57894.1"/>
    </source>
</evidence>
<reference evidence="2" key="5">
    <citation type="submission" date="2008-12" db="EMBL/GenBank/DDBJ databases">
        <title>Improved gene annotation of the rice (Oryza sativa) genomes.</title>
        <authorList>
            <person name="Wang J."/>
            <person name="Li R."/>
            <person name="Fan W."/>
            <person name="Huang Q."/>
            <person name="Zhang J."/>
            <person name="Zhou Y."/>
            <person name="Hu Y."/>
            <person name="Zi S."/>
            <person name="Li J."/>
            <person name="Ni P."/>
            <person name="Zheng H."/>
            <person name="Zhang Y."/>
            <person name="Zhao M."/>
            <person name="Hao Q."/>
            <person name="McDermott J."/>
            <person name="Samudrala R."/>
            <person name="Kristiansen K."/>
            <person name="Wong G.K.-S."/>
        </authorList>
    </citation>
    <scope>NUCLEOTIDE SEQUENCE</scope>
</reference>
<dbReference type="EMBL" id="CM000139">
    <property type="protein sequence ID" value="EEE57894.1"/>
    <property type="molecule type" value="Genomic_DNA"/>
</dbReference>
<dbReference type="EMBL" id="AP004853">
    <property type="protein sequence ID" value="BAD17145.1"/>
    <property type="molecule type" value="Genomic_DNA"/>
</dbReference>
<reference evidence="2" key="3">
    <citation type="journal article" date="2005" name="PLoS Biol.">
        <title>The genomes of Oryza sativa: a history of duplications.</title>
        <authorList>
            <person name="Yu J."/>
            <person name="Wang J."/>
            <person name="Lin W."/>
            <person name="Li S."/>
            <person name="Li H."/>
            <person name="Zhou J."/>
            <person name="Ni P."/>
            <person name="Dong W."/>
            <person name="Hu S."/>
            <person name="Zeng C."/>
            <person name="Zhang J."/>
            <person name="Zhang Y."/>
            <person name="Li R."/>
            <person name="Xu Z."/>
            <person name="Li S."/>
            <person name="Li X."/>
            <person name="Zheng H."/>
            <person name="Cong L."/>
            <person name="Lin L."/>
            <person name="Yin J."/>
            <person name="Geng J."/>
            <person name="Li G."/>
            <person name="Shi J."/>
            <person name="Liu J."/>
            <person name="Lv H."/>
            <person name="Li J."/>
            <person name="Wang J."/>
            <person name="Deng Y."/>
            <person name="Ran L."/>
            <person name="Shi X."/>
            <person name="Wang X."/>
            <person name="Wu Q."/>
            <person name="Li C."/>
            <person name="Ren X."/>
            <person name="Wang J."/>
            <person name="Wang X."/>
            <person name="Li D."/>
            <person name="Liu D."/>
            <person name="Zhang X."/>
            <person name="Ji Z."/>
            <person name="Zhao W."/>
            <person name="Sun Y."/>
            <person name="Zhang Z."/>
            <person name="Bao J."/>
            <person name="Han Y."/>
            <person name="Dong L."/>
            <person name="Ji J."/>
            <person name="Chen P."/>
            <person name="Wu S."/>
            <person name="Liu J."/>
            <person name="Xiao Y."/>
            <person name="Bu D."/>
            <person name="Tan J."/>
            <person name="Yang L."/>
            <person name="Ye C."/>
            <person name="Zhang J."/>
            <person name="Xu J."/>
            <person name="Zhou Y."/>
            <person name="Yu Y."/>
            <person name="Zhang B."/>
            <person name="Zhuang S."/>
            <person name="Wei H."/>
            <person name="Liu B."/>
            <person name="Lei M."/>
            <person name="Yu H."/>
            <person name="Li Y."/>
            <person name="Xu H."/>
            <person name="Wei S."/>
            <person name="He X."/>
            <person name="Fang L."/>
            <person name="Zhang Z."/>
            <person name="Zhang Y."/>
            <person name="Huang X."/>
            <person name="Su Z."/>
            <person name="Tong W."/>
            <person name="Li J."/>
            <person name="Tong Z."/>
            <person name="Li S."/>
            <person name="Ye J."/>
            <person name="Wang L."/>
            <person name="Fang L."/>
            <person name="Lei T."/>
            <person name="Chen C."/>
            <person name="Chen H."/>
            <person name="Xu Z."/>
            <person name="Li H."/>
            <person name="Huang H."/>
            <person name="Zhang F."/>
            <person name="Xu H."/>
            <person name="Li N."/>
            <person name="Zhao C."/>
            <person name="Li S."/>
            <person name="Dong L."/>
            <person name="Huang Y."/>
            <person name="Li L."/>
            <person name="Xi Y."/>
            <person name="Qi Q."/>
            <person name="Li W."/>
            <person name="Zhang B."/>
            <person name="Hu W."/>
            <person name="Zhang Y."/>
            <person name="Tian X."/>
            <person name="Jiao Y."/>
            <person name="Liang X."/>
            <person name="Jin J."/>
            <person name="Gao L."/>
            <person name="Zheng W."/>
            <person name="Hao B."/>
            <person name="Liu S."/>
            <person name="Wang W."/>
            <person name="Yuan L."/>
            <person name="Cao M."/>
            <person name="McDermott J."/>
            <person name="Samudrala R."/>
            <person name="Wang J."/>
            <person name="Wong G.K."/>
            <person name="Yang H."/>
        </authorList>
    </citation>
    <scope>NUCLEOTIDE SEQUENCE [LARGE SCALE GENOMIC DNA]</scope>
</reference>
<evidence type="ECO:0000313" key="3">
    <source>
        <dbReference type="Proteomes" id="UP000000763"/>
    </source>
</evidence>
<accession>Q6Z7K6</accession>
<organism evidence="2">
    <name type="scientific">Oryza sativa subsp. japonica</name>
    <name type="common">Rice</name>
    <dbReference type="NCBI Taxonomy" id="39947"/>
    <lineage>
        <taxon>Eukaryota</taxon>
        <taxon>Viridiplantae</taxon>
        <taxon>Streptophyta</taxon>
        <taxon>Embryophyta</taxon>
        <taxon>Tracheophyta</taxon>
        <taxon>Spermatophyta</taxon>
        <taxon>Magnoliopsida</taxon>
        <taxon>Liliopsida</taxon>
        <taxon>Poales</taxon>
        <taxon>Poaceae</taxon>
        <taxon>BOP clade</taxon>
        <taxon>Oryzoideae</taxon>
        <taxon>Oryzeae</taxon>
        <taxon>Oryzinae</taxon>
        <taxon>Oryza</taxon>
        <taxon>Oryza sativa</taxon>
    </lineage>
</organism>
<reference evidence="1" key="1">
    <citation type="submission" date="2002-03" db="EMBL/GenBank/DDBJ databases">
        <title>Oryza sativa nipponbare(GA3) genomic DNA, chromosome 2, BAC clone:OJ1448_G06.</title>
        <authorList>
            <person name="Sasaki T."/>
            <person name="Matsumoto T."/>
            <person name="Yamamoto K."/>
        </authorList>
    </citation>
    <scope>NUCLEOTIDE SEQUENCE</scope>
</reference>
<proteinExistence type="predicted"/>
<evidence type="ECO:0000313" key="1">
    <source>
        <dbReference type="EMBL" id="BAD17145.1"/>
    </source>
</evidence>
<protein>
    <submittedName>
        <fullName evidence="2">Uncharacterized protein</fullName>
    </submittedName>
</protein>
<dbReference type="Proteomes" id="UP000000763">
    <property type="component" value="Chromosome 2"/>
</dbReference>
<sequence length="275" mass="31130">MGLASEWPRHIRIRSQNLIYSAPSLKSITAEPPDYCGQKSYVQFSSSLKNSKDISSSRSPAMVPLENLRDMCGDIIEKATLARDLMVPIASQLISEDRDRYNDLHRHCVLAQDFTNFLQKLNKVSALDQVCTDMVTFGAIEAIALCERPSNALIVFRDEDSVAITVHRQEEVENGLYFAVPPLHLALPSCFIESKIIKNINTVVDAAEACDCAQPEPELPESYDNGDDHSSWSWRQKVTMEHHFSHQFYAVYRVRTLRTKARSGRSPVDGWSQFH</sequence>
<gene>
    <name evidence="1" type="ORF">OJ1448_G06.17</name>
    <name evidence="2" type="ORF">OsJ_08569</name>
</gene>
<dbReference type="AlphaFoldDB" id="Q6Z7K6"/>
<accession>B9F3I1</accession>